<feature type="region of interest" description="Disordered" evidence="1">
    <location>
        <begin position="1"/>
        <end position="37"/>
    </location>
</feature>
<reference evidence="2 3" key="1">
    <citation type="journal article" date="2020" name="ISME J.">
        <title>Comparative genomics reveals insights into cyanobacterial evolution and habitat adaptation.</title>
        <authorList>
            <person name="Chen M.Y."/>
            <person name="Teng W.K."/>
            <person name="Zhao L."/>
            <person name="Hu C.X."/>
            <person name="Zhou Y.K."/>
            <person name="Han B.P."/>
            <person name="Song L.R."/>
            <person name="Shu W.S."/>
        </authorList>
    </citation>
    <scope>NUCLEOTIDE SEQUENCE [LARGE SCALE GENOMIC DNA]</scope>
    <source>
        <strain evidence="2 3">FACHB-119</strain>
    </source>
</reference>
<keyword evidence="3" id="KW-1185">Reference proteome</keyword>
<comment type="caution">
    <text evidence="2">The sequence shown here is derived from an EMBL/GenBank/DDBJ whole genome shotgun (WGS) entry which is preliminary data.</text>
</comment>
<accession>A0ABR8DDK7</accession>
<dbReference type="RefSeq" id="WP_190480012.1">
    <property type="nucleotide sequence ID" value="NZ_JACJSG010000079.1"/>
</dbReference>
<evidence type="ECO:0000313" key="2">
    <source>
        <dbReference type="EMBL" id="MBD2505320.1"/>
    </source>
</evidence>
<organism evidence="2 3">
    <name type="scientific">Anabaena azotica FACHB-119</name>
    <dbReference type="NCBI Taxonomy" id="947527"/>
    <lineage>
        <taxon>Bacteria</taxon>
        <taxon>Bacillati</taxon>
        <taxon>Cyanobacteriota</taxon>
        <taxon>Cyanophyceae</taxon>
        <taxon>Nostocales</taxon>
        <taxon>Nostocaceae</taxon>
        <taxon>Anabaena</taxon>
        <taxon>Anabaena azotica</taxon>
    </lineage>
</organism>
<feature type="compositionally biased region" description="Polar residues" evidence="1">
    <location>
        <begin position="9"/>
        <end position="21"/>
    </location>
</feature>
<dbReference type="EMBL" id="JACJSG010000079">
    <property type="protein sequence ID" value="MBD2505320.1"/>
    <property type="molecule type" value="Genomic_DNA"/>
</dbReference>
<proteinExistence type="predicted"/>
<gene>
    <name evidence="2" type="ORF">H6G83_32780</name>
</gene>
<evidence type="ECO:0008006" key="4">
    <source>
        <dbReference type="Google" id="ProtNLM"/>
    </source>
</evidence>
<evidence type="ECO:0000313" key="3">
    <source>
        <dbReference type="Proteomes" id="UP000661112"/>
    </source>
</evidence>
<name>A0ABR8DDK7_9NOST</name>
<dbReference type="Proteomes" id="UP000661112">
    <property type="component" value="Unassembled WGS sequence"/>
</dbReference>
<protein>
    <recommendedName>
        <fullName evidence="4">CpcA</fullName>
    </recommendedName>
</protein>
<sequence length="76" mass="8396">MSTEESPKKTNFQAPYTTSILAKSPPRGQSKRDKSLINAINRRQLSKSLEIREKSGYTGDLGIFILANLQASLEVA</sequence>
<evidence type="ECO:0000256" key="1">
    <source>
        <dbReference type="SAM" id="MobiDB-lite"/>
    </source>
</evidence>